<comment type="caution">
    <text evidence="1">The sequence shown here is derived from an EMBL/GenBank/DDBJ whole genome shotgun (WGS) entry which is preliminary data.</text>
</comment>
<evidence type="ECO:0000313" key="1">
    <source>
        <dbReference type="EMBL" id="CAB3993808.1"/>
    </source>
</evidence>
<dbReference type="Proteomes" id="UP001152795">
    <property type="component" value="Unassembled WGS sequence"/>
</dbReference>
<accession>A0A6S7GP15</accession>
<dbReference type="AlphaFoldDB" id="A0A6S7GP15"/>
<evidence type="ECO:0000313" key="2">
    <source>
        <dbReference type="Proteomes" id="UP001152795"/>
    </source>
</evidence>
<gene>
    <name evidence="1" type="ORF">PACLA_8A021960</name>
</gene>
<sequence>MDVDMHQLTSLATNDVATGDIQHDMLTAQQRGQQMVLEDIAKVNGTLNSTTKSDLVNILMDGETIPHTIPAPTMHQNTCVLIDGHALVQALGKPQTCRTFDDYARVFFRAVTAHIDEHVRRVDVVFDTYVKQSIKSATRAKRGIKKRPVRKIINRGDLSLPQVWANFVALSDNKADLARFLSEYIMSHGREFSHQYELVTSGGYMDQLRHAQHKEFAILLDIKVMMKSYPDE</sequence>
<dbReference type="EMBL" id="CACRXK020002331">
    <property type="protein sequence ID" value="CAB3993808.1"/>
    <property type="molecule type" value="Genomic_DNA"/>
</dbReference>
<reference evidence="1" key="1">
    <citation type="submission" date="2020-04" db="EMBL/GenBank/DDBJ databases">
        <authorList>
            <person name="Alioto T."/>
            <person name="Alioto T."/>
            <person name="Gomez Garrido J."/>
        </authorList>
    </citation>
    <scope>NUCLEOTIDE SEQUENCE</scope>
    <source>
        <strain evidence="1">A484AB</strain>
    </source>
</reference>
<dbReference type="OrthoDB" id="8943726at2759"/>
<proteinExistence type="predicted"/>
<organism evidence="1 2">
    <name type="scientific">Paramuricea clavata</name>
    <name type="common">Red gorgonian</name>
    <name type="synonym">Violescent sea-whip</name>
    <dbReference type="NCBI Taxonomy" id="317549"/>
    <lineage>
        <taxon>Eukaryota</taxon>
        <taxon>Metazoa</taxon>
        <taxon>Cnidaria</taxon>
        <taxon>Anthozoa</taxon>
        <taxon>Octocorallia</taxon>
        <taxon>Malacalcyonacea</taxon>
        <taxon>Plexauridae</taxon>
        <taxon>Paramuricea</taxon>
    </lineage>
</organism>
<keyword evidence="2" id="KW-1185">Reference proteome</keyword>
<name>A0A6S7GP15_PARCT</name>
<protein>
    <submittedName>
        <fullName evidence="1">Uncharacterized protein</fullName>
    </submittedName>
</protein>